<accession>A0A9W8BG99</accession>
<evidence type="ECO:0000256" key="4">
    <source>
        <dbReference type="ARBA" id="ARBA00023136"/>
    </source>
</evidence>
<organism evidence="7 8">
    <name type="scientific">Coemansia thaxteri</name>
    <dbReference type="NCBI Taxonomy" id="2663907"/>
    <lineage>
        <taxon>Eukaryota</taxon>
        <taxon>Fungi</taxon>
        <taxon>Fungi incertae sedis</taxon>
        <taxon>Zoopagomycota</taxon>
        <taxon>Kickxellomycotina</taxon>
        <taxon>Kickxellomycetes</taxon>
        <taxon>Kickxellales</taxon>
        <taxon>Kickxellaceae</taxon>
        <taxon>Coemansia</taxon>
    </lineage>
</organism>
<name>A0A9W8BG99_9FUNG</name>
<dbReference type="InterPro" id="IPR013714">
    <property type="entry name" value="Golgi_TVP15"/>
</dbReference>
<gene>
    <name evidence="7" type="ORF">H4R26_005043</name>
</gene>
<evidence type="ECO:0000313" key="8">
    <source>
        <dbReference type="Proteomes" id="UP001150907"/>
    </source>
</evidence>
<evidence type="ECO:0008006" key="9">
    <source>
        <dbReference type="Google" id="ProtNLM"/>
    </source>
</evidence>
<feature type="transmembrane region" description="Helical" evidence="6">
    <location>
        <begin position="49"/>
        <end position="72"/>
    </location>
</feature>
<comment type="subcellular location">
    <subcellularLocation>
        <location evidence="1">Membrane</location>
        <topology evidence="1">Multi-pass membrane protein</topology>
    </subcellularLocation>
</comment>
<dbReference type="OrthoDB" id="423534at2759"/>
<keyword evidence="2 6" id="KW-0812">Transmembrane</keyword>
<feature type="transmembrane region" description="Helical" evidence="6">
    <location>
        <begin position="79"/>
        <end position="99"/>
    </location>
</feature>
<evidence type="ECO:0000313" key="7">
    <source>
        <dbReference type="EMBL" id="KAJ1999481.1"/>
    </source>
</evidence>
<evidence type="ECO:0000256" key="3">
    <source>
        <dbReference type="ARBA" id="ARBA00022989"/>
    </source>
</evidence>
<evidence type="ECO:0000256" key="1">
    <source>
        <dbReference type="ARBA" id="ARBA00004141"/>
    </source>
</evidence>
<keyword evidence="4 6" id="KW-0472">Membrane</keyword>
<dbReference type="PANTHER" id="PTHR28128:SF1">
    <property type="entry name" value="GOLGI APPARATUS MEMBRANE PROTEIN TVP15"/>
    <property type="match status" value="1"/>
</dbReference>
<sequence length="217" mass="23015">MALPYIIARRPLRFTRPLTLPLLLLNFSLGMLVFVQGCLSFATGDVRHVILGVVCLICGLLVAGMEFVHLAAIRMHASFLFSFAGRGLFYLVFGCLTIDDSKATLGIGLVLVIAAVGFIGVALVPALAFDDPQDEYAAMVYNLQHGYFGSSAQKSDPHMLSTAKKTKRSGGAYSGHGISSSDTFNLSGASYLPQSTADYSSSLATSGPGTTTKPPRI</sequence>
<keyword evidence="8" id="KW-1185">Reference proteome</keyword>
<dbReference type="EMBL" id="JANBQF010000698">
    <property type="protein sequence ID" value="KAJ1999481.1"/>
    <property type="molecule type" value="Genomic_DNA"/>
</dbReference>
<comment type="caution">
    <text evidence="7">The sequence shown here is derived from an EMBL/GenBank/DDBJ whole genome shotgun (WGS) entry which is preliminary data.</text>
</comment>
<dbReference type="Pfam" id="PF08507">
    <property type="entry name" value="COPI_assoc"/>
    <property type="match status" value="1"/>
</dbReference>
<keyword evidence="3 6" id="KW-1133">Transmembrane helix</keyword>
<reference evidence="7" key="1">
    <citation type="submission" date="2022-07" db="EMBL/GenBank/DDBJ databases">
        <title>Phylogenomic reconstructions and comparative analyses of Kickxellomycotina fungi.</title>
        <authorList>
            <person name="Reynolds N.K."/>
            <person name="Stajich J.E."/>
            <person name="Barry K."/>
            <person name="Grigoriev I.V."/>
            <person name="Crous P."/>
            <person name="Smith M.E."/>
        </authorList>
    </citation>
    <scope>NUCLEOTIDE SEQUENCE</scope>
    <source>
        <strain evidence="7">IMI 214461</strain>
    </source>
</reference>
<dbReference type="PANTHER" id="PTHR28128">
    <property type="entry name" value="GOLGI APPARATUS MEMBRANE PROTEIN TVP15"/>
    <property type="match status" value="1"/>
</dbReference>
<dbReference type="GO" id="GO:0016020">
    <property type="term" value="C:membrane"/>
    <property type="evidence" value="ECO:0007669"/>
    <property type="project" value="UniProtKB-SubCell"/>
</dbReference>
<feature type="region of interest" description="Disordered" evidence="5">
    <location>
        <begin position="197"/>
        <end position="217"/>
    </location>
</feature>
<dbReference type="Proteomes" id="UP001150907">
    <property type="component" value="Unassembled WGS sequence"/>
</dbReference>
<dbReference type="AlphaFoldDB" id="A0A9W8BG99"/>
<evidence type="ECO:0000256" key="6">
    <source>
        <dbReference type="SAM" id="Phobius"/>
    </source>
</evidence>
<feature type="transmembrane region" description="Helical" evidence="6">
    <location>
        <begin position="20"/>
        <end position="43"/>
    </location>
</feature>
<evidence type="ECO:0000256" key="2">
    <source>
        <dbReference type="ARBA" id="ARBA00022692"/>
    </source>
</evidence>
<feature type="transmembrane region" description="Helical" evidence="6">
    <location>
        <begin position="105"/>
        <end position="129"/>
    </location>
</feature>
<proteinExistence type="predicted"/>
<protein>
    <recommendedName>
        <fullName evidence="9">COPI associated</fullName>
    </recommendedName>
</protein>
<evidence type="ECO:0000256" key="5">
    <source>
        <dbReference type="SAM" id="MobiDB-lite"/>
    </source>
</evidence>